<dbReference type="RefSeq" id="WP_256619102.1">
    <property type="nucleotide sequence ID" value="NZ_JANIBC010000004.1"/>
</dbReference>
<dbReference type="InterPro" id="IPR036477">
    <property type="entry name" value="Formyl_transf_N_sf"/>
</dbReference>
<comment type="caution">
    <text evidence="8">The sequence shown here is derived from an EMBL/GenBank/DDBJ whole genome shotgun (WGS) entry which is preliminary data.</text>
</comment>
<dbReference type="InterPro" id="IPR002376">
    <property type="entry name" value="Formyl_transf_N"/>
</dbReference>
<reference evidence="8" key="1">
    <citation type="submission" date="2022-07" db="EMBL/GenBank/DDBJ databases">
        <title>Parvularcula maris sp. nov., an algicidal bacterium isolated from seawater.</title>
        <authorList>
            <person name="Li F."/>
        </authorList>
    </citation>
    <scope>NUCLEOTIDE SEQUENCE</scope>
    <source>
        <strain evidence="8">BGMRC 0090</strain>
    </source>
</reference>
<name>A0A9X2RHU2_9PROT</name>
<feature type="binding site" evidence="6">
    <location>
        <begin position="13"/>
        <end position="15"/>
    </location>
    <ligand>
        <name>N(1)-(5-phospho-beta-D-ribosyl)glycinamide</name>
        <dbReference type="ChEBI" id="CHEBI:143788"/>
    </ligand>
</feature>
<proteinExistence type="inferred from homology"/>
<dbReference type="PANTHER" id="PTHR43369">
    <property type="entry name" value="PHOSPHORIBOSYLGLYCINAMIDE FORMYLTRANSFERASE"/>
    <property type="match status" value="1"/>
</dbReference>
<keyword evidence="3 6" id="KW-0658">Purine biosynthesis</keyword>
<evidence type="ECO:0000256" key="4">
    <source>
        <dbReference type="ARBA" id="ARBA00038440"/>
    </source>
</evidence>
<accession>A0A9X2RHU2</accession>
<gene>
    <name evidence="6 8" type="primary">purN</name>
    <name evidence="8" type="ORF">NOG11_07495</name>
</gene>
<feature type="binding site" evidence="6">
    <location>
        <position position="107"/>
    </location>
    <ligand>
        <name>(6R)-10-formyltetrahydrofolate</name>
        <dbReference type="ChEBI" id="CHEBI:195366"/>
    </ligand>
</feature>
<evidence type="ECO:0000256" key="3">
    <source>
        <dbReference type="ARBA" id="ARBA00022755"/>
    </source>
</evidence>
<feature type="domain" description="Formyl transferase N-terminal" evidence="7">
    <location>
        <begin position="4"/>
        <end position="182"/>
    </location>
</feature>
<dbReference type="EMBL" id="JANIBC010000004">
    <property type="protein sequence ID" value="MCQ8185234.1"/>
    <property type="molecule type" value="Genomic_DNA"/>
</dbReference>
<evidence type="ECO:0000313" key="8">
    <source>
        <dbReference type="EMBL" id="MCQ8185234.1"/>
    </source>
</evidence>
<dbReference type="CDD" id="cd08645">
    <property type="entry name" value="FMT_core_GART"/>
    <property type="match status" value="1"/>
</dbReference>
<feature type="active site" description="Proton donor" evidence="6">
    <location>
        <position position="109"/>
    </location>
</feature>
<comment type="similarity">
    <text evidence="4 6">Belongs to the GART family.</text>
</comment>
<evidence type="ECO:0000256" key="1">
    <source>
        <dbReference type="ARBA" id="ARBA00005054"/>
    </source>
</evidence>
<evidence type="ECO:0000259" key="7">
    <source>
        <dbReference type="Pfam" id="PF00551"/>
    </source>
</evidence>
<organism evidence="8 9">
    <name type="scientific">Parvularcula maris</name>
    <dbReference type="NCBI Taxonomy" id="2965077"/>
    <lineage>
        <taxon>Bacteria</taxon>
        <taxon>Pseudomonadati</taxon>
        <taxon>Pseudomonadota</taxon>
        <taxon>Alphaproteobacteria</taxon>
        <taxon>Parvularculales</taxon>
        <taxon>Parvularculaceae</taxon>
        <taxon>Parvularcula</taxon>
    </lineage>
</organism>
<evidence type="ECO:0000256" key="5">
    <source>
        <dbReference type="ARBA" id="ARBA00047664"/>
    </source>
</evidence>
<evidence type="ECO:0000256" key="6">
    <source>
        <dbReference type="HAMAP-Rule" id="MF_01930"/>
    </source>
</evidence>
<dbReference type="InterPro" id="IPR001555">
    <property type="entry name" value="GART_AS"/>
</dbReference>
<feature type="site" description="Raises pKa of active site His" evidence="6">
    <location>
        <position position="145"/>
    </location>
</feature>
<dbReference type="EC" id="2.1.2.2" evidence="6"/>
<dbReference type="SUPFAM" id="SSF53328">
    <property type="entry name" value="Formyltransferase"/>
    <property type="match status" value="1"/>
</dbReference>
<dbReference type="NCBIfam" id="TIGR00639">
    <property type="entry name" value="PurN"/>
    <property type="match status" value="1"/>
</dbReference>
<keyword evidence="2 6" id="KW-0808">Transferase</keyword>
<comment type="function">
    <text evidence="6">Catalyzes the transfer of a formyl group from 10-formyltetrahydrofolate to 5-phospho-ribosyl-glycinamide (GAR), producing 5-phospho-ribosyl-N-formylglycinamide (FGAR) and tetrahydrofolate.</text>
</comment>
<comment type="caution">
    <text evidence="6">Lacks conserved residue(s) required for the propagation of feature annotation.</text>
</comment>
<dbReference type="GO" id="GO:0005829">
    <property type="term" value="C:cytosol"/>
    <property type="evidence" value="ECO:0007669"/>
    <property type="project" value="TreeGrafter"/>
</dbReference>
<protein>
    <recommendedName>
        <fullName evidence="6">Phosphoribosylglycinamide formyltransferase</fullName>
        <ecNumber evidence="6">2.1.2.2</ecNumber>
    </recommendedName>
    <alternativeName>
        <fullName evidence="6">5'-phosphoribosylglycinamide transformylase</fullName>
    </alternativeName>
    <alternativeName>
        <fullName evidence="6">GAR transformylase</fullName>
        <shortName evidence="6">GART</shortName>
    </alternativeName>
</protein>
<dbReference type="HAMAP" id="MF_01930">
    <property type="entry name" value="PurN"/>
    <property type="match status" value="1"/>
</dbReference>
<comment type="catalytic activity">
    <reaction evidence="5 6">
        <text>N(1)-(5-phospho-beta-D-ribosyl)glycinamide + (6R)-10-formyltetrahydrofolate = N(2)-formyl-N(1)-(5-phospho-beta-D-ribosyl)glycinamide + (6S)-5,6,7,8-tetrahydrofolate + H(+)</text>
        <dbReference type="Rhea" id="RHEA:15053"/>
        <dbReference type="ChEBI" id="CHEBI:15378"/>
        <dbReference type="ChEBI" id="CHEBI:57453"/>
        <dbReference type="ChEBI" id="CHEBI:143788"/>
        <dbReference type="ChEBI" id="CHEBI:147286"/>
        <dbReference type="ChEBI" id="CHEBI:195366"/>
        <dbReference type="EC" id="2.1.2.2"/>
    </reaction>
</comment>
<sequence length="203" mass="21016">MTARIAILISGRGSNMEVLVKAHRAGVFPGEIVLVLSNKEGAAGLDVAEELGVPTATVPSKGRSRDAFEADLSNALSAAEADFVCLAGFMRVLTPGFVSKWEGRMVNIHPSLLPSFIGLHVQEQAIAAGTALSGCTVHYVTADLDAGPIIGQAAVPLLAGDAAETLSARIQKAEHRLYPLAVARALGGEPTVLAEDGVLLSVR</sequence>
<comment type="pathway">
    <text evidence="1 6">Purine metabolism; IMP biosynthesis via de novo pathway; N(2)-formyl-N(1)-(5-phospho-D-ribosyl)glycinamide from N(1)-(5-phospho-D-ribosyl)glycinamide (10-formyl THF route): step 1/1.</text>
</comment>
<dbReference type="GO" id="GO:0006189">
    <property type="term" value="P:'de novo' IMP biosynthetic process"/>
    <property type="evidence" value="ECO:0007669"/>
    <property type="project" value="UniProtKB-UniRule"/>
</dbReference>
<keyword evidence="9" id="KW-1185">Reference proteome</keyword>
<feature type="binding site" evidence="6">
    <location>
        <position position="65"/>
    </location>
    <ligand>
        <name>(6R)-10-formyltetrahydrofolate</name>
        <dbReference type="ChEBI" id="CHEBI:195366"/>
    </ligand>
</feature>
<dbReference type="PROSITE" id="PS00373">
    <property type="entry name" value="GART"/>
    <property type="match status" value="1"/>
</dbReference>
<evidence type="ECO:0000313" key="9">
    <source>
        <dbReference type="Proteomes" id="UP001142610"/>
    </source>
</evidence>
<evidence type="ECO:0000256" key="2">
    <source>
        <dbReference type="ARBA" id="ARBA00022679"/>
    </source>
</evidence>
<dbReference type="AlphaFoldDB" id="A0A9X2RHU2"/>
<dbReference type="Pfam" id="PF00551">
    <property type="entry name" value="Formyl_trans_N"/>
    <property type="match status" value="1"/>
</dbReference>
<dbReference type="GO" id="GO:0004644">
    <property type="term" value="F:phosphoribosylglycinamide formyltransferase activity"/>
    <property type="evidence" value="ECO:0007669"/>
    <property type="project" value="UniProtKB-UniRule"/>
</dbReference>
<dbReference type="Proteomes" id="UP001142610">
    <property type="component" value="Unassembled WGS sequence"/>
</dbReference>
<dbReference type="PANTHER" id="PTHR43369:SF2">
    <property type="entry name" value="PHOSPHORIBOSYLGLYCINAMIDE FORMYLTRANSFERASE"/>
    <property type="match status" value="1"/>
</dbReference>
<dbReference type="InterPro" id="IPR004607">
    <property type="entry name" value="GART"/>
</dbReference>
<dbReference type="Gene3D" id="3.40.50.170">
    <property type="entry name" value="Formyl transferase, N-terminal domain"/>
    <property type="match status" value="1"/>
</dbReference>